<accession>A0A1V3I9P8</accession>
<reference evidence="2 3" key="1">
    <citation type="submission" date="2016-10" db="EMBL/GenBank/DDBJ databases">
        <title>Rodentibacter gen. nov. and new species.</title>
        <authorList>
            <person name="Christensen H."/>
        </authorList>
    </citation>
    <scope>NUCLEOTIDE SEQUENCE [LARGE SCALE GENOMIC DNA]</scope>
    <source>
        <strain evidence="2 3">Ac69</strain>
    </source>
</reference>
<feature type="transmembrane region" description="Helical" evidence="1">
    <location>
        <begin position="19"/>
        <end position="37"/>
    </location>
</feature>
<keyword evidence="1" id="KW-1133">Transmembrane helix</keyword>
<evidence type="ECO:0008006" key="4">
    <source>
        <dbReference type="Google" id="ProtNLM"/>
    </source>
</evidence>
<protein>
    <recommendedName>
        <fullName evidence="4">Integral membrane protein</fullName>
    </recommendedName>
</protein>
<evidence type="ECO:0000313" key="3">
    <source>
        <dbReference type="Proteomes" id="UP000189437"/>
    </source>
</evidence>
<dbReference type="OrthoDB" id="8447652at2"/>
<dbReference type="RefSeq" id="WP_077427202.1">
    <property type="nucleotide sequence ID" value="NZ_MLHH01000011.1"/>
</dbReference>
<evidence type="ECO:0000256" key="1">
    <source>
        <dbReference type="SAM" id="Phobius"/>
    </source>
</evidence>
<dbReference type="InterPro" id="IPR019275">
    <property type="entry name" value="DUF2301"/>
</dbReference>
<feature type="transmembrane region" description="Helical" evidence="1">
    <location>
        <begin position="131"/>
        <end position="149"/>
    </location>
</feature>
<keyword evidence="1" id="KW-0472">Membrane</keyword>
<proteinExistence type="predicted"/>
<organism evidence="2 3">
    <name type="scientific">Rodentibacter heidelbergensis</name>
    <dbReference type="NCBI Taxonomy" id="1908258"/>
    <lineage>
        <taxon>Bacteria</taxon>
        <taxon>Pseudomonadati</taxon>
        <taxon>Pseudomonadota</taxon>
        <taxon>Gammaproteobacteria</taxon>
        <taxon>Pasteurellales</taxon>
        <taxon>Pasteurellaceae</taxon>
        <taxon>Rodentibacter</taxon>
    </lineage>
</organism>
<dbReference type="Proteomes" id="UP000189437">
    <property type="component" value="Unassembled WGS sequence"/>
</dbReference>
<feature type="transmembrane region" description="Helical" evidence="1">
    <location>
        <begin position="73"/>
        <end position="97"/>
    </location>
</feature>
<name>A0A1V3I9P8_9PAST</name>
<dbReference type="EMBL" id="MLHH01000011">
    <property type="protein sequence ID" value="OOF36491.1"/>
    <property type="molecule type" value="Genomic_DNA"/>
</dbReference>
<feature type="transmembrane region" description="Helical" evidence="1">
    <location>
        <begin position="44"/>
        <end position="61"/>
    </location>
</feature>
<sequence>MADPHIQSPMDTWDKITVVIYRTGFVVAAFGVLLLSWFPDEAKVAILIAATCCASSLHIYLKHFRLTFQFATWIGLLCYILGWHELALGGALVTLGGLCFKEYFCFRVPLLNLQPIFVAILWFVWVFEGGIFTRILSIIVGVLLLLLAIQKWRMPLHFDIGDKTKYQI</sequence>
<keyword evidence="1" id="KW-0812">Transmembrane</keyword>
<evidence type="ECO:0000313" key="2">
    <source>
        <dbReference type="EMBL" id="OOF36491.1"/>
    </source>
</evidence>
<gene>
    <name evidence="2" type="ORF">BKK48_05775</name>
</gene>
<dbReference type="AlphaFoldDB" id="A0A1V3I9P8"/>
<keyword evidence="3" id="KW-1185">Reference proteome</keyword>
<feature type="transmembrane region" description="Helical" evidence="1">
    <location>
        <begin position="104"/>
        <end position="125"/>
    </location>
</feature>
<dbReference type="Pfam" id="PF10063">
    <property type="entry name" value="DUF2301"/>
    <property type="match status" value="1"/>
</dbReference>
<comment type="caution">
    <text evidence="2">The sequence shown here is derived from an EMBL/GenBank/DDBJ whole genome shotgun (WGS) entry which is preliminary data.</text>
</comment>